<keyword evidence="1" id="KW-1133">Transmembrane helix</keyword>
<accession>A0ABR2KLU2</accession>
<evidence type="ECO:0000256" key="1">
    <source>
        <dbReference type="SAM" id="Phobius"/>
    </source>
</evidence>
<proteinExistence type="predicted"/>
<protein>
    <submittedName>
        <fullName evidence="2">Vesicle transport protein GOT1A</fullName>
    </submittedName>
</protein>
<dbReference type="PANTHER" id="PTHR21493:SF9">
    <property type="entry name" value="GOLGI TRANSPORT PROTEIN 1-RELATED"/>
    <property type="match status" value="1"/>
</dbReference>
<keyword evidence="1" id="KW-0472">Membrane</keyword>
<organism evidence="2 3">
    <name type="scientific">Tritrichomonas musculus</name>
    <dbReference type="NCBI Taxonomy" id="1915356"/>
    <lineage>
        <taxon>Eukaryota</taxon>
        <taxon>Metamonada</taxon>
        <taxon>Parabasalia</taxon>
        <taxon>Tritrichomonadida</taxon>
        <taxon>Tritrichomonadidae</taxon>
        <taxon>Tritrichomonas</taxon>
    </lineage>
</organism>
<keyword evidence="3" id="KW-1185">Reference proteome</keyword>
<reference evidence="2 3" key="1">
    <citation type="submission" date="2024-04" db="EMBL/GenBank/DDBJ databases">
        <title>Tritrichomonas musculus Genome.</title>
        <authorList>
            <person name="Alves-Ferreira E."/>
            <person name="Grigg M."/>
            <person name="Lorenzi H."/>
            <person name="Galac M."/>
        </authorList>
    </citation>
    <scope>NUCLEOTIDE SEQUENCE [LARGE SCALE GENOMIC DNA]</scope>
    <source>
        <strain evidence="2 3">EAF2021</strain>
    </source>
</reference>
<dbReference type="Proteomes" id="UP001470230">
    <property type="component" value="Unassembled WGS sequence"/>
</dbReference>
<dbReference type="EMBL" id="JAPFFF010000004">
    <property type="protein sequence ID" value="KAK8891943.1"/>
    <property type="molecule type" value="Genomic_DNA"/>
</dbReference>
<comment type="caution">
    <text evidence="2">The sequence shown here is derived from an EMBL/GenBank/DDBJ whole genome shotgun (WGS) entry which is preliminary data.</text>
</comment>
<sequence>MNEFQAIGYGLLGFGVGFFILGIFTLGKRQFLVTSNLLIILAVNLIFGIKEFIRFIFQRTRIVGTVAFFLGMTLIFAKLSLPGIISELVGAYWLFGGFLQLFLSLLMKIPCISSLIPQSWRKETLDC</sequence>
<feature type="transmembrane region" description="Helical" evidence="1">
    <location>
        <begin position="31"/>
        <end position="50"/>
    </location>
</feature>
<gene>
    <name evidence="2" type="ORF">M9Y10_029165</name>
</gene>
<evidence type="ECO:0000313" key="2">
    <source>
        <dbReference type="EMBL" id="KAK8891943.1"/>
    </source>
</evidence>
<feature type="transmembrane region" description="Helical" evidence="1">
    <location>
        <begin position="62"/>
        <end position="85"/>
    </location>
</feature>
<feature type="transmembrane region" description="Helical" evidence="1">
    <location>
        <begin position="91"/>
        <end position="112"/>
    </location>
</feature>
<name>A0ABR2KLU2_9EUKA</name>
<dbReference type="InterPro" id="IPR045176">
    <property type="entry name" value="Got1"/>
</dbReference>
<dbReference type="PANTHER" id="PTHR21493">
    <property type="entry name" value="CGI-141-RELATED/LIPASE CONTAINING PROTEIN"/>
    <property type="match status" value="1"/>
</dbReference>
<feature type="transmembrane region" description="Helical" evidence="1">
    <location>
        <begin position="7"/>
        <end position="25"/>
    </location>
</feature>
<keyword evidence="1" id="KW-0812">Transmembrane</keyword>
<evidence type="ECO:0000313" key="3">
    <source>
        <dbReference type="Proteomes" id="UP001470230"/>
    </source>
</evidence>